<dbReference type="Proteomes" id="UP001652582">
    <property type="component" value="Chromosome 7"/>
</dbReference>
<dbReference type="GeneID" id="128198040"/>
<keyword evidence="1" id="KW-1185">Reference proteome</keyword>
<gene>
    <name evidence="2" type="primary">LOC128198040</name>
</gene>
<dbReference type="RefSeq" id="XP_052738669.1">
    <property type="nucleotide sequence ID" value="XM_052882709.1"/>
</dbReference>
<evidence type="ECO:0000313" key="1">
    <source>
        <dbReference type="Proteomes" id="UP001652582"/>
    </source>
</evidence>
<accession>A0ABM3LHY9</accession>
<organism evidence="1 2">
    <name type="scientific">Bicyclus anynana</name>
    <name type="common">Squinting bush brown butterfly</name>
    <dbReference type="NCBI Taxonomy" id="110368"/>
    <lineage>
        <taxon>Eukaryota</taxon>
        <taxon>Metazoa</taxon>
        <taxon>Ecdysozoa</taxon>
        <taxon>Arthropoda</taxon>
        <taxon>Hexapoda</taxon>
        <taxon>Insecta</taxon>
        <taxon>Pterygota</taxon>
        <taxon>Neoptera</taxon>
        <taxon>Endopterygota</taxon>
        <taxon>Lepidoptera</taxon>
        <taxon>Glossata</taxon>
        <taxon>Ditrysia</taxon>
        <taxon>Papilionoidea</taxon>
        <taxon>Nymphalidae</taxon>
        <taxon>Satyrinae</taxon>
        <taxon>Satyrini</taxon>
        <taxon>Mycalesina</taxon>
        <taxon>Bicyclus</taxon>
    </lineage>
</organism>
<sequence>MRPKLKNIQYKKQQKHMLEVVRKRLLKINSENPSIRPVLQEIQNSQHECPAKSLTIPTAEPTPISIDTGAMQKPNYDGEVAEEQLYTKIDRGTYEPVQGRRIINIMHFT</sequence>
<protein>
    <submittedName>
        <fullName evidence="2">Uncharacterized protein LOC128198040</fullName>
    </submittedName>
</protein>
<proteinExistence type="predicted"/>
<reference evidence="2" key="1">
    <citation type="submission" date="2025-08" db="UniProtKB">
        <authorList>
            <consortium name="RefSeq"/>
        </authorList>
    </citation>
    <scope>IDENTIFICATION</scope>
</reference>
<evidence type="ECO:0000313" key="2">
    <source>
        <dbReference type="RefSeq" id="XP_052738669.1"/>
    </source>
</evidence>
<name>A0ABM3LHY9_BICAN</name>